<name>A0A388KRH7_CHABU</name>
<keyword evidence="2" id="KW-0802">TPR repeat</keyword>
<dbReference type="AlphaFoldDB" id="A0A388KRH7"/>
<dbReference type="OrthoDB" id="553157at2759"/>
<dbReference type="InterPro" id="IPR019734">
    <property type="entry name" value="TPR_rpt"/>
</dbReference>
<comment type="caution">
    <text evidence="3">The sequence shown here is derived from an EMBL/GenBank/DDBJ whole genome shotgun (WGS) entry which is preliminary data.</text>
</comment>
<dbReference type="Pfam" id="PF13424">
    <property type="entry name" value="TPR_12"/>
    <property type="match status" value="1"/>
</dbReference>
<dbReference type="SMART" id="SM00028">
    <property type="entry name" value="TPR"/>
    <property type="match status" value="3"/>
</dbReference>
<dbReference type="InterPro" id="IPR011990">
    <property type="entry name" value="TPR-like_helical_dom_sf"/>
</dbReference>
<accession>A0A388KRH7</accession>
<dbReference type="SUPFAM" id="SSF48452">
    <property type="entry name" value="TPR-like"/>
    <property type="match status" value="1"/>
</dbReference>
<organism evidence="3 4">
    <name type="scientific">Chara braunii</name>
    <name type="common">Braun's stonewort</name>
    <dbReference type="NCBI Taxonomy" id="69332"/>
    <lineage>
        <taxon>Eukaryota</taxon>
        <taxon>Viridiplantae</taxon>
        <taxon>Streptophyta</taxon>
        <taxon>Charophyceae</taxon>
        <taxon>Charales</taxon>
        <taxon>Characeae</taxon>
        <taxon>Chara</taxon>
    </lineage>
</organism>
<sequence>MRQALQCHQDLKFQQAKQEFDDAKSKWKTMCEQSGAAEETQVLPTEGLLFFSIAIGSVHESQGNDEMAQKSYEEAEACAGDLPSYHLGRAVPLTCLGSVLFHNNEYTLALRSYLKAKIFREKHPLLGSNHVNTALAYHNMGCCLESLGQIGKALGLMRQAFKIFSDQLGPNHPRTALAARNISRTLRKPLNLCIKEESEAARKVHGRQRRGAVPDIRATLLPAHM</sequence>
<evidence type="ECO:0000313" key="4">
    <source>
        <dbReference type="Proteomes" id="UP000265515"/>
    </source>
</evidence>
<evidence type="ECO:0008006" key="5">
    <source>
        <dbReference type="Google" id="ProtNLM"/>
    </source>
</evidence>
<evidence type="ECO:0000313" key="3">
    <source>
        <dbReference type="EMBL" id="GBG72647.1"/>
    </source>
</evidence>
<evidence type="ECO:0000256" key="2">
    <source>
        <dbReference type="ARBA" id="ARBA00022803"/>
    </source>
</evidence>
<keyword evidence="4" id="KW-1185">Reference proteome</keyword>
<protein>
    <recommendedName>
        <fullName evidence="5">Kinesin light chain</fullName>
    </recommendedName>
</protein>
<dbReference type="Gramene" id="GBG72647">
    <property type="protein sequence ID" value="GBG72647"/>
    <property type="gene ID" value="CBR_g12221"/>
</dbReference>
<dbReference type="PANTHER" id="PTHR45641:SF19">
    <property type="entry name" value="NEPHROCYSTIN-3"/>
    <property type="match status" value="1"/>
</dbReference>
<dbReference type="PANTHER" id="PTHR45641">
    <property type="entry name" value="TETRATRICOPEPTIDE REPEAT PROTEIN (AFU_ORTHOLOGUE AFUA_6G03870)"/>
    <property type="match status" value="1"/>
</dbReference>
<evidence type="ECO:0000256" key="1">
    <source>
        <dbReference type="ARBA" id="ARBA00022737"/>
    </source>
</evidence>
<dbReference type="Gene3D" id="1.25.40.10">
    <property type="entry name" value="Tetratricopeptide repeat domain"/>
    <property type="match status" value="1"/>
</dbReference>
<dbReference type="EMBL" id="BFEA01000169">
    <property type="protein sequence ID" value="GBG72647.1"/>
    <property type="molecule type" value="Genomic_DNA"/>
</dbReference>
<reference evidence="3 4" key="1">
    <citation type="journal article" date="2018" name="Cell">
        <title>The Chara Genome: Secondary Complexity and Implications for Plant Terrestrialization.</title>
        <authorList>
            <person name="Nishiyama T."/>
            <person name="Sakayama H."/>
            <person name="Vries J.D."/>
            <person name="Buschmann H."/>
            <person name="Saint-Marcoux D."/>
            <person name="Ullrich K.K."/>
            <person name="Haas F.B."/>
            <person name="Vanderstraeten L."/>
            <person name="Becker D."/>
            <person name="Lang D."/>
            <person name="Vosolsobe S."/>
            <person name="Rombauts S."/>
            <person name="Wilhelmsson P.K.I."/>
            <person name="Janitza P."/>
            <person name="Kern R."/>
            <person name="Heyl A."/>
            <person name="Rumpler F."/>
            <person name="Villalobos L.I.A.C."/>
            <person name="Clay J.M."/>
            <person name="Skokan R."/>
            <person name="Toyoda A."/>
            <person name="Suzuki Y."/>
            <person name="Kagoshima H."/>
            <person name="Schijlen E."/>
            <person name="Tajeshwar N."/>
            <person name="Catarino B."/>
            <person name="Hetherington A.J."/>
            <person name="Saltykova A."/>
            <person name="Bonnot C."/>
            <person name="Breuninger H."/>
            <person name="Symeonidi A."/>
            <person name="Radhakrishnan G.V."/>
            <person name="Van Nieuwerburgh F."/>
            <person name="Deforce D."/>
            <person name="Chang C."/>
            <person name="Karol K.G."/>
            <person name="Hedrich R."/>
            <person name="Ulvskov P."/>
            <person name="Glockner G."/>
            <person name="Delwiche C.F."/>
            <person name="Petrasek J."/>
            <person name="Van de Peer Y."/>
            <person name="Friml J."/>
            <person name="Beilby M."/>
            <person name="Dolan L."/>
            <person name="Kohara Y."/>
            <person name="Sugano S."/>
            <person name="Fujiyama A."/>
            <person name="Delaux P.-M."/>
            <person name="Quint M."/>
            <person name="TheiBen G."/>
            <person name="Hagemann M."/>
            <person name="Harholt J."/>
            <person name="Dunand C."/>
            <person name="Zachgo S."/>
            <person name="Langdale J."/>
            <person name="Maumus F."/>
            <person name="Straeten D.V.D."/>
            <person name="Gould S.B."/>
            <person name="Rensing S.A."/>
        </authorList>
    </citation>
    <scope>NUCLEOTIDE SEQUENCE [LARGE SCALE GENOMIC DNA]</scope>
    <source>
        <strain evidence="3 4">S276</strain>
    </source>
</reference>
<gene>
    <name evidence="3" type="ORF">CBR_g12221</name>
</gene>
<proteinExistence type="predicted"/>
<dbReference type="STRING" id="69332.A0A388KRH7"/>
<dbReference type="Proteomes" id="UP000265515">
    <property type="component" value="Unassembled WGS sequence"/>
</dbReference>
<keyword evidence="1" id="KW-0677">Repeat</keyword>